<sequence length="764" mass="87329">MNGPCPGEAAGVDPREAPNEELINVRKTFLEGEEDEYTKSSRRYLQDEENYFNRIKTYTLWVKKPVHLCSLLLARNGFICENETTVRCELCRCKFVYQKDTYSMYTKINDLCLLHLKNCPWKGKLMDLQILRLDGDSLQRDNLLREYQNVSTFLQSGTNDVPYVDIKKTIGDLLLIVKKHLANEDSKKKFLLFSSYVELFKTHYVEIFKNHKKLVDRGMHLIQSNYNHLKTPLVDEAFLNSLTYDPLDVHTYINIVADENRKAERLTHPDADLHMYFKIVNQMKDFQYEDVNIYKLIALLGWTYRDSPQGEDPNGDSHILYCRYCFREVNLGDYSTLSRRHNRMDLFKAIDVEPPGEVANESVDDARHALERLTGLAHAWVEVEQKEANEKETAEMEAAEMEAAEMEAAEMEAAEMEAAEMEAAEMEAAEKEAPEKEVEEKEAVEKEEAEMEAAEKETAEKEQEENPVEEKNGGEKERKKPSGEEKNDGEQEGEEPPVEEENDGKKEEEEPPREENNGGEKEVENPVDETNGGEKEGEPPVEEINGGEKKGNENASDDAKGDPNEGGGTKDDPAEEQEGFSFKWSIKQFFLPKKSTDKGDKNQSADDASPRECPPTSVNQGELTPNRKRNSPCARKRRKKKVQLKDILSRVFLEVSSYTENEILFSKAANDCYVLRGGPHLAYLDKEPTPAEDGTDGANCTGNTAECAETAGNTQKRTIRAFNLIENHRAFCPYMTEDLYSFSKITRLLFELVTSEFQRRYVMR</sequence>
<dbReference type="VEuPathDB" id="PlasmoDB:PVPAM_100020700"/>
<dbReference type="GO" id="GO:0005634">
    <property type="term" value="C:nucleus"/>
    <property type="evidence" value="ECO:0007669"/>
    <property type="project" value="UniProtKB-SubCell"/>
</dbReference>
<evidence type="ECO:0000259" key="4">
    <source>
        <dbReference type="Pfam" id="PF07967"/>
    </source>
</evidence>
<feature type="region of interest" description="Disordered" evidence="3">
    <location>
        <begin position="387"/>
        <end position="637"/>
    </location>
</feature>
<feature type="compositionally biased region" description="Acidic residues" evidence="3">
    <location>
        <begin position="490"/>
        <end position="502"/>
    </location>
</feature>
<dbReference type="SUPFAM" id="SSF57924">
    <property type="entry name" value="Inhibitor of apoptosis (IAP) repeat"/>
    <property type="match status" value="1"/>
</dbReference>
<evidence type="ECO:0000313" key="6">
    <source>
        <dbReference type="Proteomes" id="UP000779233"/>
    </source>
</evidence>
<feature type="compositionally biased region" description="Basic and acidic residues" evidence="3">
    <location>
        <begin position="546"/>
        <end position="572"/>
    </location>
</feature>
<comment type="subcellular location">
    <subcellularLocation>
        <location evidence="1">Nucleus</location>
    </subcellularLocation>
</comment>
<dbReference type="AlphaFoldDB" id="A0A8S4H8S1"/>
<evidence type="ECO:0000256" key="1">
    <source>
        <dbReference type="ARBA" id="ARBA00004123"/>
    </source>
</evidence>
<feature type="compositionally biased region" description="Basic and acidic residues" evidence="3">
    <location>
        <begin position="594"/>
        <end position="610"/>
    </location>
</feature>
<dbReference type="InterPro" id="IPR012935">
    <property type="entry name" value="NuBaID_N"/>
</dbReference>
<feature type="compositionally biased region" description="Basic and acidic residues" evidence="3">
    <location>
        <begin position="428"/>
        <end position="446"/>
    </location>
</feature>
<dbReference type="PANTHER" id="PTHR15835:SF6">
    <property type="entry name" value="ZINC FINGER C3HC-TYPE PROTEIN 1"/>
    <property type="match status" value="1"/>
</dbReference>
<reference evidence="5" key="1">
    <citation type="submission" date="2021-09" db="EMBL/GenBank/DDBJ databases">
        <authorList>
            <consortium name="Pathogen Informatics"/>
        </authorList>
    </citation>
    <scope>NUCLEOTIDE SEQUENCE</scope>
    <source>
        <strain evidence="5">PvW1</strain>
    </source>
</reference>
<dbReference type="EMBL" id="CAJZCX010000005">
    <property type="protein sequence ID" value="CAG9474889.1"/>
    <property type="molecule type" value="Genomic_DNA"/>
</dbReference>
<evidence type="ECO:0000256" key="3">
    <source>
        <dbReference type="SAM" id="MobiDB-lite"/>
    </source>
</evidence>
<keyword evidence="2" id="KW-0539">Nucleus</keyword>
<feature type="compositionally biased region" description="Acidic residues" evidence="3">
    <location>
        <begin position="395"/>
        <end position="427"/>
    </location>
</feature>
<accession>A0A8S4H8S1</accession>
<organism evidence="5 6">
    <name type="scientific">Plasmodium vivax</name>
    <name type="common">malaria parasite P. vivax</name>
    <dbReference type="NCBI Taxonomy" id="5855"/>
    <lineage>
        <taxon>Eukaryota</taxon>
        <taxon>Sar</taxon>
        <taxon>Alveolata</taxon>
        <taxon>Apicomplexa</taxon>
        <taxon>Aconoidasida</taxon>
        <taxon>Haemosporida</taxon>
        <taxon>Plasmodiidae</taxon>
        <taxon>Plasmodium</taxon>
        <taxon>Plasmodium (Plasmodium)</taxon>
    </lineage>
</organism>
<evidence type="ECO:0000313" key="5">
    <source>
        <dbReference type="EMBL" id="CAG9474889.1"/>
    </source>
</evidence>
<name>A0A8S4H8S1_PLAVI</name>
<protein>
    <submittedName>
        <fullName evidence="5">(malaria parasite P. vivax) hypothetical protein</fullName>
    </submittedName>
</protein>
<feature type="domain" description="C3HC-type" evidence="4">
    <location>
        <begin position="47"/>
        <end position="149"/>
    </location>
</feature>
<dbReference type="GO" id="GO:0008270">
    <property type="term" value="F:zinc ion binding"/>
    <property type="evidence" value="ECO:0007669"/>
    <property type="project" value="InterPro"/>
</dbReference>
<evidence type="ECO:0000256" key="2">
    <source>
        <dbReference type="ARBA" id="ARBA00023242"/>
    </source>
</evidence>
<comment type="caution">
    <text evidence="5">The sequence shown here is derived from an EMBL/GenBank/DDBJ whole genome shotgun (WGS) entry which is preliminary data.</text>
</comment>
<dbReference type="Proteomes" id="UP000779233">
    <property type="component" value="Unassembled WGS sequence"/>
</dbReference>
<gene>
    <name evidence="5" type="ORF">PVW1_100038400</name>
</gene>
<feature type="compositionally biased region" description="Basic and acidic residues" evidence="3">
    <location>
        <begin position="468"/>
        <end position="489"/>
    </location>
</feature>
<dbReference type="Pfam" id="PF07967">
    <property type="entry name" value="zf-C3HC"/>
    <property type="match status" value="1"/>
</dbReference>
<feature type="compositionally biased region" description="Basic residues" evidence="3">
    <location>
        <begin position="626"/>
        <end position="637"/>
    </location>
</feature>
<proteinExistence type="predicted"/>
<feature type="compositionally biased region" description="Basic and acidic residues" evidence="3">
    <location>
        <begin position="503"/>
        <end position="524"/>
    </location>
</feature>
<dbReference type="PANTHER" id="PTHR15835">
    <property type="entry name" value="NUCLEAR-INTERACTING PARTNER OF ALK"/>
    <property type="match status" value="1"/>
</dbReference>